<gene>
    <name evidence="8" type="ORF">HMPREF1544_07038</name>
</gene>
<sequence>MSEETVEKKTFAKKVTTKESSEDPHAKLTLFVRGLPFEATSKDLEDFFGEIGPIRKCFVVTDRSVAPVEGQPPKNKGFGYVHYALEEDAQSAITKLKNVKFQGRKLKIELAKRKSETVREDTKKEAIVAATPAAADAEPKKPSEPLDFDVNARLIVRNLPWKYREADLRTLFEKYGKVHDVKLPRKYEGGPLRGFAFIQFEKVEEGKAAMEAVNATEHHGRTIAVDWSIPKTQYREAEESEKAAAAAAAAAANTTADDEDTEMKEASNDDDDNEDESSSSSDEDEEDSEDNSDEEAEVDSDEDDQDDSNEDDSDQEDEEADSDEEDKEDVEAKKAAKKTGPTTAEGTTLFIRNLLFESTEEDLKQLFKQWGPVVYAKITRDPVTKLSRGTGFVCMRKKEDVETILEAADALRALSQKDEANDKEAMNQLLSKREKKKKGLLYKSIITPESGSGEGAKFTLHGRVLDVTLAVDRTQAKQIKDDNLSQKRKEDKRNLYLMREGVVFPDTPAAATMTPSELSKRQMSFSSRKKLVSSNPSLYISKTRLSIRNLPIKVTDSDLRALGMSSINKFKNQVKAGQRDDLTKDEKEDGWHLLPRVKQAKIIRSKDRIDTATNELRSKGYGFLEFNTHSHALASLRYLNNNPDIFDGKRLIVEFSLENKDVIDRRNQRATNGGKSEERGQKRSFDGEESKDQQKRPRFDDREGGRGGGRGGRGGFGGDRSSSERGSSRGGRGGSRGGRGGFGGDRSSSDRGSSRGGRGGSRGGRGGSRGGSRGGRGGRGGRN</sequence>
<feature type="compositionally biased region" description="Low complexity" evidence="6">
    <location>
        <begin position="243"/>
        <end position="255"/>
    </location>
</feature>
<dbReference type="PANTHER" id="PTHR48039">
    <property type="entry name" value="RNA-BINDING MOTIF PROTEIN 14B"/>
    <property type="match status" value="1"/>
</dbReference>
<dbReference type="EMBL" id="KE123995">
    <property type="protein sequence ID" value="EPB86136.1"/>
    <property type="molecule type" value="Genomic_DNA"/>
</dbReference>
<dbReference type="PANTHER" id="PTHR48039:SF5">
    <property type="entry name" value="RNA-BINDING PROTEIN 28"/>
    <property type="match status" value="1"/>
</dbReference>
<dbReference type="CDD" id="cd12413">
    <property type="entry name" value="RRM1_RBM28_like"/>
    <property type="match status" value="1"/>
</dbReference>
<dbReference type="CDD" id="cd12416">
    <property type="entry name" value="RRM4_RBM28_like"/>
    <property type="match status" value="1"/>
</dbReference>
<dbReference type="Pfam" id="PF00076">
    <property type="entry name" value="RRM_1"/>
    <property type="match status" value="3"/>
</dbReference>
<dbReference type="InterPro" id="IPR000504">
    <property type="entry name" value="RRM_dom"/>
</dbReference>
<evidence type="ECO:0000313" key="9">
    <source>
        <dbReference type="Proteomes" id="UP000014254"/>
    </source>
</evidence>
<dbReference type="GO" id="GO:0003729">
    <property type="term" value="F:mRNA binding"/>
    <property type="evidence" value="ECO:0007669"/>
    <property type="project" value="TreeGrafter"/>
</dbReference>
<evidence type="ECO:0000256" key="5">
    <source>
        <dbReference type="PROSITE-ProRule" id="PRU00176"/>
    </source>
</evidence>
<dbReference type="FunCoup" id="S2J7L8">
    <property type="interactions" value="821"/>
</dbReference>
<keyword evidence="2" id="KW-0677">Repeat</keyword>
<dbReference type="AlphaFoldDB" id="S2J7L8"/>
<dbReference type="STRING" id="1220926.S2J7L8"/>
<dbReference type="InterPro" id="IPR051945">
    <property type="entry name" value="RRM_MRD1_RNA_proc_ribogen"/>
</dbReference>
<feature type="compositionally biased region" description="Gly residues" evidence="6">
    <location>
        <begin position="706"/>
        <end position="718"/>
    </location>
</feature>
<keyword evidence="4" id="KW-0539">Nucleus</keyword>
<dbReference type="OMA" id="VNATEHH"/>
<feature type="domain" description="RRM" evidence="7">
    <location>
        <begin position="28"/>
        <end position="113"/>
    </location>
</feature>
<comment type="subcellular location">
    <subcellularLocation>
        <location evidence="1">Nucleus</location>
    </subcellularLocation>
</comment>
<feature type="compositionally biased region" description="Basic and acidic residues" evidence="6">
    <location>
        <begin position="675"/>
        <end position="705"/>
    </location>
</feature>
<dbReference type="InterPro" id="IPR012677">
    <property type="entry name" value="Nucleotide-bd_a/b_plait_sf"/>
</dbReference>
<dbReference type="Proteomes" id="UP000014254">
    <property type="component" value="Unassembled WGS sequence"/>
</dbReference>
<feature type="region of interest" description="Disordered" evidence="6">
    <location>
        <begin position="666"/>
        <end position="783"/>
    </location>
</feature>
<proteinExistence type="predicted"/>
<feature type="region of interest" description="Disordered" evidence="6">
    <location>
        <begin position="234"/>
        <end position="342"/>
    </location>
</feature>
<evidence type="ECO:0000256" key="2">
    <source>
        <dbReference type="ARBA" id="ARBA00022737"/>
    </source>
</evidence>
<feature type="compositionally biased region" description="Acidic residues" evidence="6">
    <location>
        <begin position="256"/>
        <end position="329"/>
    </location>
</feature>
<feature type="domain" description="RRM" evidence="7">
    <location>
        <begin position="543"/>
        <end position="658"/>
    </location>
</feature>
<dbReference type="CDD" id="cd12414">
    <property type="entry name" value="RRM2_RBM28_like"/>
    <property type="match status" value="1"/>
</dbReference>
<organism evidence="8 9">
    <name type="scientific">Mucor circinelloides f. circinelloides (strain 1006PhL)</name>
    <name type="common">Mucormycosis agent</name>
    <name type="synonym">Calyptromyces circinelloides</name>
    <dbReference type="NCBI Taxonomy" id="1220926"/>
    <lineage>
        <taxon>Eukaryota</taxon>
        <taxon>Fungi</taxon>
        <taxon>Fungi incertae sedis</taxon>
        <taxon>Mucoromycota</taxon>
        <taxon>Mucoromycotina</taxon>
        <taxon>Mucoromycetes</taxon>
        <taxon>Mucorales</taxon>
        <taxon>Mucorineae</taxon>
        <taxon>Mucoraceae</taxon>
        <taxon>Mucor</taxon>
    </lineage>
</organism>
<evidence type="ECO:0000256" key="4">
    <source>
        <dbReference type="ARBA" id="ARBA00023242"/>
    </source>
</evidence>
<dbReference type="OrthoDB" id="267048at2759"/>
<dbReference type="Gene3D" id="3.30.70.330">
    <property type="match status" value="4"/>
</dbReference>
<reference evidence="9" key="1">
    <citation type="submission" date="2013-05" db="EMBL/GenBank/DDBJ databases">
        <title>The Genome sequence of Mucor circinelloides f. circinelloides 1006PhL.</title>
        <authorList>
            <consortium name="The Broad Institute Genomics Platform"/>
            <person name="Cuomo C."/>
            <person name="Earl A."/>
            <person name="Findley K."/>
            <person name="Lee S.C."/>
            <person name="Walker B."/>
            <person name="Young S."/>
            <person name="Zeng Q."/>
            <person name="Gargeya S."/>
            <person name="Fitzgerald M."/>
            <person name="Haas B."/>
            <person name="Abouelleil A."/>
            <person name="Allen A.W."/>
            <person name="Alvarado L."/>
            <person name="Arachchi H.M."/>
            <person name="Berlin A.M."/>
            <person name="Chapman S.B."/>
            <person name="Gainer-Dewar J."/>
            <person name="Goldberg J."/>
            <person name="Griggs A."/>
            <person name="Gujja S."/>
            <person name="Hansen M."/>
            <person name="Howarth C."/>
            <person name="Imamovic A."/>
            <person name="Ireland A."/>
            <person name="Larimer J."/>
            <person name="McCowan C."/>
            <person name="Murphy C."/>
            <person name="Pearson M."/>
            <person name="Poon T.W."/>
            <person name="Priest M."/>
            <person name="Roberts A."/>
            <person name="Saif S."/>
            <person name="Shea T."/>
            <person name="Sisk P."/>
            <person name="Sykes S."/>
            <person name="Wortman J."/>
            <person name="Nusbaum C."/>
            <person name="Birren B."/>
        </authorList>
    </citation>
    <scope>NUCLEOTIDE SEQUENCE [LARGE SCALE GENOMIC DNA]</scope>
    <source>
        <strain evidence="9">1006PhL</strain>
    </source>
</reference>
<dbReference type="SUPFAM" id="SSF54928">
    <property type="entry name" value="RNA-binding domain, RBD"/>
    <property type="match status" value="4"/>
</dbReference>
<accession>S2J7L8</accession>
<feature type="domain" description="RRM" evidence="7">
    <location>
        <begin position="152"/>
        <end position="230"/>
    </location>
</feature>
<feature type="compositionally biased region" description="Gly residues" evidence="6">
    <location>
        <begin position="754"/>
        <end position="783"/>
    </location>
</feature>
<dbReference type="PROSITE" id="PS50102">
    <property type="entry name" value="RRM"/>
    <property type="match status" value="4"/>
</dbReference>
<evidence type="ECO:0000256" key="3">
    <source>
        <dbReference type="ARBA" id="ARBA00022884"/>
    </source>
</evidence>
<keyword evidence="9" id="KW-1185">Reference proteome</keyword>
<dbReference type="InterPro" id="IPR035979">
    <property type="entry name" value="RBD_domain_sf"/>
</dbReference>
<dbReference type="GO" id="GO:0005730">
    <property type="term" value="C:nucleolus"/>
    <property type="evidence" value="ECO:0007669"/>
    <property type="project" value="TreeGrafter"/>
</dbReference>
<dbReference type="eggNOG" id="KOG0127">
    <property type="taxonomic scope" value="Eukaryota"/>
</dbReference>
<protein>
    <recommendedName>
        <fullName evidence="7">RRM domain-containing protein</fullName>
    </recommendedName>
</protein>
<evidence type="ECO:0000256" key="1">
    <source>
        <dbReference type="ARBA" id="ARBA00004123"/>
    </source>
</evidence>
<dbReference type="VEuPathDB" id="FungiDB:HMPREF1544_07038"/>
<dbReference type="InterPro" id="IPR003954">
    <property type="entry name" value="RRM_euk-type"/>
</dbReference>
<evidence type="ECO:0000256" key="6">
    <source>
        <dbReference type="SAM" id="MobiDB-lite"/>
    </source>
</evidence>
<dbReference type="SMART" id="SM00360">
    <property type="entry name" value="RRM"/>
    <property type="match status" value="4"/>
</dbReference>
<keyword evidence="3 5" id="KW-0694">RNA-binding</keyword>
<dbReference type="InParanoid" id="S2J7L8"/>
<feature type="domain" description="RRM" evidence="7">
    <location>
        <begin position="347"/>
        <end position="472"/>
    </location>
</feature>
<dbReference type="SMART" id="SM00361">
    <property type="entry name" value="RRM_1"/>
    <property type="match status" value="2"/>
</dbReference>
<evidence type="ECO:0000313" key="8">
    <source>
        <dbReference type="EMBL" id="EPB86136.1"/>
    </source>
</evidence>
<evidence type="ECO:0000259" key="7">
    <source>
        <dbReference type="PROSITE" id="PS50102"/>
    </source>
</evidence>
<feature type="region of interest" description="Disordered" evidence="6">
    <location>
        <begin position="1"/>
        <end position="23"/>
    </location>
</feature>
<feature type="compositionally biased region" description="Gly residues" evidence="6">
    <location>
        <begin position="728"/>
        <end position="744"/>
    </location>
</feature>
<name>S2J7L8_MUCC1</name>